<dbReference type="GO" id="GO:0005886">
    <property type="term" value="C:plasma membrane"/>
    <property type="evidence" value="ECO:0007669"/>
    <property type="project" value="UniProtKB-SubCell"/>
</dbReference>
<feature type="transmembrane region" description="Helical" evidence="6">
    <location>
        <begin position="420"/>
        <end position="443"/>
    </location>
</feature>
<comment type="caution">
    <text evidence="9">The sequence shown here is derived from an EMBL/GenBank/DDBJ whole genome shotgun (WGS) entry which is preliminary data.</text>
</comment>
<evidence type="ECO:0000256" key="2">
    <source>
        <dbReference type="ARBA" id="ARBA00022475"/>
    </source>
</evidence>
<evidence type="ECO:0000313" key="9">
    <source>
        <dbReference type="EMBL" id="TCS42059.1"/>
    </source>
</evidence>
<organism evidence="9 10">
    <name type="scientific">Reinekea marinisedimentorum</name>
    <dbReference type="NCBI Taxonomy" id="230495"/>
    <lineage>
        <taxon>Bacteria</taxon>
        <taxon>Pseudomonadati</taxon>
        <taxon>Pseudomonadota</taxon>
        <taxon>Gammaproteobacteria</taxon>
        <taxon>Oceanospirillales</taxon>
        <taxon>Saccharospirillaceae</taxon>
        <taxon>Reinekea</taxon>
    </lineage>
</organism>
<dbReference type="InterPro" id="IPR038766">
    <property type="entry name" value="Membrane_comp_ABC_pdt"/>
</dbReference>
<evidence type="ECO:0000259" key="8">
    <source>
        <dbReference type="Pfam" id="PF12704"/>
    </source>
</evidence>
<dbReference type="RefSeq" id="WP_132700849.1">
    <property type="nucleotide sequence ID" value="NZ_SLZR01000004.1"/>
</dbReference>
<evidence type="ECO:0000256" key="3">
    <source>
        <dbReference type="ARBA" id="ARBA00022692"/>
    </source>
</evidence>
<feature type="transmembrane region" description="Helical" evidence="6">
    <location>
        <begin position="796"/>
        <end position="816"/>
    </location>
</feature>
<dbReference type="Pfam" id="PF12704">
    <property type="entry name" value="MacB_PCD"/>
    <property type="match status" value="1"/>
</dbReference>
<dbReference type="Proteomes" id="UP000295793">
    <property type="component" value="Unassembled WGS sequence"/>
</dbReference>
<dbReference type="EMBL" id="SLZR01000004">
    <property type="protein sequence ID" value="TCS42059.1"/>
    <property type="molecule type" value="Genomic_DNA"/>
</dbReference>
<feature type="transmembrane region" description="Helical" evidence="6">
    <location>
        <begin position="712"/>
        <end position="733"/>
    </location>
</feature>
<name>A0A4V2UJZ1_9GAMM</name>
<protein>
    <submittedName>
        <fullName evidence="9">Putative ABC transport system permease protein</fullName>
    </submittedName>
</protein>
<feature type="transmembrane region" description="Helical" evidence="6">
    <location>
        <begin position="26"/>
        <end position="47"/>
    </location>
</feature>
<feature type="transmembrane region" description="Helical" evidence="6">
    <location>
        <begin position="354"/>
        <end position="376"/>
    </location>
</feature>
<proteinExistence type="predicted"/>
<sequence length="833" mass="90352">MSRKASSHLTRLGLKLLWRDWRSGELNVLVFALVVGVATVTGIGLFVDRIQRSILDEASTLLAADAQIGGSQPIPTEWVDQAEQQGLDTAFSTSFRAMAFGGEGRMQLASIKAVSDEYPLKGELEISQQIFSEGQKTRSGPQPGEAWVNSRLLAALNLSIGDSIGVGDADFTIAQVLLSEPDNSGVFASVNPRVMISQQDLAATAAVQPGSRVRYELHLLGDVEPFYAQWQQQDHNHHRWQSVEDASEQVADTLSRAESFLLLAGSLSVILSGVALALSSNHYARHQASHVALLKTLGLTPKAITRLYAGNLTLLAVMIVICAIALGWLIHWLFLQLFAGLLPRELVEASAKPYLLGLATGMICFLGFSLPPIWLLRNTPPAKALRSQEAGGQLTQLKATLLGIVAVIGLIYLYSQSLLITTVLFGAGVIAIFGVAVLARALIVLARRSASRLGPIWRIGLASVQRNQAQNSYQIMIFSVAFLLLFVLILVRTSLVSEWQQQLPEGTPNHFAFNIFQSERDSIEQILTDNGVDTQAFYPMSRGRLVQVDGEEISERIERLQPRGDDYQRELNITWTTTLADDNEVIEGDWFTEADTSQNLISVEQDFAEGLGIELGSELQFSFGGQSVSATVKSIRTVQWDSMAPNFYVIFSSPVLAGSGAAYLTSFYLDAEQKPALVDILQAHPTVSVIEVDIIIARIQAIVGQVTRAIEFILSLTLVSGLVVLIASIQATIDERMRESAMLRALGAKQKMVLGALAIEFLFIGAIAGFLGALGAQVALYFLQTELFGMDFNPNGLVFALGPVVGAVIIGLVGLVSTRKVVRVAPLTILRGT</sequence>
<feature type="domain" description="MacB-like periplasmic core" evidence="8">
    <location>
        <begin position="30"/>
        <end position="204"/>
    </location>
</feature>
<feature type="domain" description="ABC3 transporter permease C-terminal" evidence="7">
    <location>
        <begin position="264"/>
        <end position="381"/>
    </location>
</feature>
<dbReference type="PANTHER" id="PTHR30287:SF1">
    <property type="entry name" value="INNER MEMBRANE PROTEIN"/>
    <property type="match status" value="1"/>
</dbReference>
<keyword evidence="5 6" id="KW-0472">Membrane</keyword>
<feature type="transmembrane region" description="Helical" evidence="6">
    <location>
        <begin position="312"/>
        <end position="334"/>
    </location>
</feature>
<dbReference type="InterPro" id="IPR003838">
    <property type="entry name" value="ABC3_permease_C"/>
</dbReference>
<evidence type="ECO:0000256" key="1">
    <source>
        <dbReference type="ARBA" id="ARBA00004651"/>
    </source>
</evidence>
<feature type="transmembrane region" description="Helical" evidence="6">
    <location>
        <begin position="475"/>
        <end position="495"/>
    </location>
</feature>
<feature type="domain" description="ABC3 transporter permease C-terminal" evidence="7">
    <location>
        <begin position="712"/>
        <end position="824"/>
    </location>
</feature>
<keyword evidence="4 6" id="KW-1133">Transmembrane helix</keyword>
<accession>A0A4V2UJZ1</accession>
<gene>
    <name evidence="9" type="ORF">BCF53_104163</name>
</gene>
<evidence type="ECO:0000256" key="4">
    <source>
        <dbReference type="ARBA" id="ARBA00022989"/>
    </source>
</evidence>
<keyword evidence="10" id="KW-1185">Reference proteome</keyword>
<evidence type="ECO:0000313" key="10">
    <source>
        <dbReference type="Proteomes" id="UP000295793"/>
    </source>
</evidence>
<reference evidence="9 10" key="1">
    <citation type="submission" date="2019-03" db="EMBL/GenBank/DDBJ databases">
        <title>Genomic Encyclopedia of Archaeal and Bacterial Type Strains, Phase II (KMG-II): from individual species to whole genera.</title>
        <authorList>
            <person name="Goeker M."/>
        </authorList>
    </citation>
    <scope>NUCLEOTIDE SEQUENCE [LARGE SCALE GENOMIC DNA]</scope>
    <source>
        <strain evidence="9 10">DSM 15388</strain>
    </source>
</reference>
<keyword evidence="3 6" id="KW-0812">Transmembrane</keyword>
<dbReference type="AlphaFoldDB" id="A0A4V2UJZ1"/>
<keyword evidence="2" id="KW-1003">Cell membrane</keyword>
<feature type="transmembrane region" description="Helical" evidence="6">
    <location>
        <begin position="260"/>
        <end position="278"/>
    </location>
</feature>
<evidence type="ECO:0000259" key="7">
    <source>
        <dbReference type="Pfam" id="PF02687"/>
    </source>
</evidence>
<comment type="subcellular location">
    <subcellularLocation>
        <location evidence="1">Cell membrane</location>
        <topology evidence="1">Multi-pass membrane protein</topology>
    </subcellularLocation>
</comment>
<dbReference type="OrthoDB" id="5292592at2"/>
<evidence type="ECO:0000256" key="6">
    <source>
        <dbReference type="SAM" id="Phobius"/>
    </source>
</evidence>
<dbReference type="PANTHER" id="PTHR30287">
    <property type="entry name" value="MEMBRANE COMPONENT OF PREDICTED ABC SUPERFAMILY METABOLITE UPTAKE TRANSPORTER"/>
    <property type="match status" value="1"/>
</dbReference>
<evidence type="ECO:0000256" key="5">
    <source>
        <dbReference type="ARBA" id="ARBA00023136"/>
    </source>
</evidence>
<dbReference type="InterPro" id="IPR025857">
    <property type="entry name" value="MacB_PCD"/>
</dbReference>
<dbReference type="Pfam" id="PF02687">
    <property type="entry name" value="FtsX"/>
    <property type="match status" value="2"/>
</dbReference>
<feature type="transmembrane region" description="Helical" evidence="6">
    <location>
        <begin position="397"/>
        <end position="414"/>
    </location>
</feature>
<feature type="transmembrane region" description="Helical" evidence="6">
    <location>
        <begin position="753"/>
        <end position="776"/>
    </location>
</feature>